<organism evidence="2 3">
    <name type="scientific">Spirosoma profusum</name>
    <dbReference type="NCBI Taxonomy" id="2771354"/>
    <lineage>
        <taxon>Bacteria</taxon>
        <taxon>Pseudomonadati</taxon>
        <taxon>Bacteroidota</taxon>
        <taxon>Cytophagia</taxon>
        <taxon>Cytophagales</taxon>
        <taxon>Cytophagaceae</taxon>
        <taxon>Spirosoma</taxon>
    </lineage>
</organism>
<accession>A0A926XZ54</accession>
<proteinExistence type="predicted"/>
<dbReference type="RefSeq" id="WP_190886412.1">
    <property type="nucleotide sequence ID" value="NZ_JACWZY010000005.1"/>
</dbReference>
<reference evidence="2" key="1">
    <citation type="submission" date="2020-09" db="EMBL/GenBank/DDBJ databases">
        <authorList>
            <person name="Kim M.K."/>
        </authorList>
    </citation>
    <scope>NUCLEOTIDE SEQUENCE</scope>
    <source>
        <strain evidence="2">BT702</strain>
    </source>
</reference>
<keyword evidence="3" id="KW-1185">Reference proteome</keyword>
<comment type="caution">
    <text evidence="2">The sequence shown here is derived from an EMBL/GenBank/DDBJ whole genome shotgun (WGS) entry which is preliminary data.</text>
</comment>
<keyword evidence="1" id="KW-0472">Membrane</keyword>
<evidence type="ECO:0000313" key="3">
    <source>
        <dbReference type="Proteomes" id="UP000598820"/>
    </source>
</evidence>
<evidence type="ECO:0000313" key="2">
    <source>
        <dbReference type="EMBL" id="MBD2700548.1"/>
    </source>
</evidence>
<sequence length="217" mass="24782">MPAPKKRINIELHLSLSATFLSLAALVVSIFQTKIAREQQQKSVLPYLQVRHQIQDNSVHIMLENKGVGPAFIRQILIGHGKNESTDYVNFISKELGAGELRFNELSNRPKITDEAMMKEIKKDSLLTVWYDWWAASKAEDVVESGTAIKEGDLMTIYQWRKKGNVSGPFLDKLQDLMADSTYQIKIFYSDVYDNCWQLTHVHNKNNVTELANCPEP</sequence>
<dbReference type="AlphaFoldDB" id="A0A926XZ54"/>
<feature type="transmembrane region" description="Helical" evidence="1">
    <location>
        <begin position="12"/>
        <end position="31"/>
    </location>
</feature>
<name>A0A926XZ54_9BACT</name>
<protein>
    <submittedName>
        <fullName evidence="2">Uncharacterized protein</fullName>
    </submittedName>
</protein>
<dbReference type="Proteomes" id="UP000598820">
    <property type="component" value="Unassembled WGS sequence"/>
</dbReference>
<dbReference type="EMBL" id="JACWZY010000005">
    <property type="protein sequence ID" value="MBD2700548.1"/>
    <property type="molecule type" value="Genomic_DNA"/>
</dbReference>
<gene>
    <name evidence="2" type="ORF">IC229_07875</name>
</gene>
<keyword evidence="1" id="KW-0812">Transmembrane</keyword>
<evidence type="ECO:0000256" key="1">
    <source>
        <dbReference type="SAM" id="Phobius"/>
    </source>
</evidence>
<keyword evidence="1" id="KW-1133">Transmembrane helix</keyword>